<dbReference type="CDD" id="cd06558">
    <property type="entry name" value="crotonase-like"/>
    <property type="match status" value="1"/>
</dbReference>
<dbReference type="InterPro" id="IPR029045">
    <property type="entry name" value="ClpP/crotonase-like_dom_sf"/>
</dbReference>
<dbReference type="PANTHER" id="PTHR11941">
    <property type="entry name" value="ENOYL-COA HYDRATASE-RELATED"/>
    <property type="match status" value="1"/>
</dbReference>
<keyword evidence="2" id="KW-1185">Reference proteome</keyword>
<comment type="caution">
    <text evidence="1">The sequence shown here is derived from an EMBL/GenBank/DDBJ whole genome shotgun (WGS) entry which is preliminary data.</text>
</comment>
<dbReference type="Gene3D" id="3.90.226.10">
    <property type="entry name" value="2-enoyl-CoA Hydratase, Chain A, domain 1"/>
    <property type="match status" value="1"/>
</dbReference>
<evidence type="ECO:0000313" key="1">
    <source>
        <dbReference type="EMBL" id="MBP2369420.1"/>
    </source>
</evidence>
<dbReference type="EMBL" id="JAGINU010000001">
    <property type="protein sequence ID" value="MBP2369420.1"/>
    <property type="molecule type" value="Genomic_DNA"/>
</dbReference>
<protein>
    <submittedName>
        <fullName evidence="1">Enoyl-CoA hydratase/carnithine racemase</fullName>
    </submittedName>
</protein>
<proteinExistence type="predicted"/>
<dbReference type="Proteomes" id="UP001519295">
    <property type="component" value="Unassembled WGS sequence"/>
</dbReference>
<dbReference type="SUPFAM" id="SSF52096">
    <property type="entry name" value="ClpP/crotonase"/>
    <property type="match status" value="1"/>
</dbReference>
<evidence type="ECO:0000313" key="2">
    <source>
        <dbReference type="Proteomes" id="UP001519295"/>
    </source>
</evidence>
<name>A0ABS4VZS3_9PSEU</name>
<gene>
    <name evidence="1" type="ORF">JOF36_005116</name>
</gene>
<reference evidence="1 2" key="1">
    <citation type="submission" date="2021-03" db="EMBL/GenBank/DDBJ databases">
        <title>Sequencing the genomes of 1000 actinobacteria strains.</title>
        <authorList>
            <person name="Klenk H.-P."/>
        </authorList>
    </citation>
    <scope>NUCLEOTIDE SEQUENCE [LARGE SCALE GENOMIC DNA]</scope>
    <source>
        <strain evidence="1 2">DSM 45256</strain>
    </source>
</reference>
<sequence>MSAPGNDAGNDTGNDAGNDTVTGLADGVLTLTFRRVAQHNALTWAMYDALVAACDRADTDDAVRVLVVRGDGGRAFVAGTDIGQFAAFTSGADGVAYERQVTAVLDRIRAVEVPTVAAVDGFCVGGGLGIACATDLRIATPGSRFGVPIARTLGNCLSARTLDLLVETLGRGLTADLLLTARLLETGEARLVPGFLHAVVDDLDAGLTDLTGRLASGAPLTIWATKELLRRPPGDRGDDTAVVERVYGSADFRGAVAAFGAGSRPEWTGR</sequence>
<accession>A0ABS4VZS3</accession>
<dbReference type="InterPro" id="IPR001753">
    <property type="entry name" value="Enoyl-CoA_hydra/iso"/>
</dbReference>
<organism evidence="1 2">
    <name type="scientific">Pseudonocardia parietis</name>
    <dbReference type="NCBI Taxonomy" id="570936"/>
    <lineage>
        <taxon>Bacteria</taxon>
        <taxon>Bacillati</taxon>
        <taxon>Actinomycetota</taxon>
        <taxon>Actinomycetes</taxon>
        <taxon>Pseudonocardiales</taxon>
        <taxon>Pseudonocardiaceae</taxon>
        <taxon>Pseudonocardia</taxon>
    </lineage>
</organism>
<dbReference type="RefSeq" id="WP_307862588.1">
    <property type="nucleotide sequence ID" value="NZ_JAGINU010000001.1"/>
</dbReference>
<dbReference type="Pfam" id="PF00378">
    <property type="entry name" value="ECH_1"/>
    <property type="match status" value="1"/>
</dbReference>
<dbReference type="NCBIfam" id="NF004796">
    <property type="entry name" value="PRK06144.1"/>
    <property type="match status" value="1"/>
</dbReference>
<dbReference type="PANTHER" id="PTHR11941:SF54">
    <property type="entry name" value="ENOYL-COA HYDRATASE, MITOCHONDRIAL"/>
    <property type="match status" value="1"/>
</dbReference>